<feature type="domain" description="LysM" evidence="3">
    <location>
        <begin position="3648"/>
        <end position="3695"/>
    </location>
</feature>
<gene>
    <name evidence="4" type="ORF">H8N03_14860</name>
</gene>
<name>A0A923MS84_9BURK</name>
<evidence type="ECO:0000256" key="1">
    <source>
        <dbReference type="ARBA" id="ARBA00022737"/>
    </source>
</evidence>
<dbReference type="EMBL" id="JACORT010000006">
    <property type="protein sequence ID" value="MBC5784230.1"/>
    <property type="molecule type" value="Genomic_DNA"/>
</dbReference>
<evidence type="ECO:0000259" key="3">
    <source>
        <dbReference type="PROSITE" id="PS51782"/>
    </source>
</evidence>
<evidence type="ECO:0000313" key="5">
    <source>
        <dbReference type="Proteomes" id="UP000608513"/>
    </source>
</evidence>
<dbReference type="PROSITE" id="PS51782">
    <property type="entry name" value="LYSM"/>
    <property type="match status" value="1"/>
</dbReference>
<dbReference type="SMART" id="SM00257">
    <property type="entry name" value="LysM"/>
    <property type="match status" value="1"/>
</dbReference>
<dbReference type="Pfam" id="PF05593">
    <property type="entry name" value="RHS_repeat"/>
    <property type="match status" value="11"/>
</dbReference>
<sequence length="4305" mass="460216">MVAIVSGMRSGLELGSLEVLGLRENVGGTLRGSNGQGVYVNVSQGQVVVQDQDDLLVARGHDAALLRTYNSNGSINDDNGDGWTSGVSQLRVTGTVGAVGSTIQRIGADGAAAIYAYDSFANRYFTTEGSGAYDTIAYVAADAQFEWCDGSTGALQRYEGSGAMRLLSSRDTSGNALTCNYGANGFLSSVTTANGDTVWYDYAGNNLSQVRTTAGGVTTTRARYAYDAFNRLASVTLDLSPADNSIADGKVYQTSYTYDGASKRIASVTQSDGTSVAFTYQDVGAGVYKLATVRDGLGQATSFTYGTGFTTVTDPLGFVTRYDHDGQGQITGITGPAVAGTGANRRFVYDTSGNVTSVTDGEGRVTTYEYDRGNQTRQRDAAGNTVDRTFDARNQLVSETTYTQPDADGAGPGLPGGALVSRRVYDATGRNQLRFAISAEGRVTEYRYDGPGQQVSQITYAGSTYPYLGVAPDASFTENALASWAAGQDRSRTQRVDLAYDVRGQLQSRTTFARVGATGDGIFDGTQAVERYVYDAAGRLLQTVSPTGGVTSYTHDGLGRMLTATDALGQVTITQHDDAGRKLRVSLAGGLVTTTTMDAAGRVTAVAQSNTSGAALGETRFFYDADDRLRMTQDPTGVRSWVLYDPAGRKTAEIDGNGTMTEYTYDRRDLVTGITTWGTAVNTAMLVDAAGLPLLSATAAGVRPPASGGDAGIWRQYDDAGRLVREAKSVGTSSNAQVTEMRYDGASRLVQTVRYANTIVATIGTANGVVMLPAPSPQDRVTRHFHDADGLLAGTLDAEGYLTTFRYTAAGQLLERVAYATATPSGARAAGTLAQLVPAWSPADVREQTAYNARGQAWMQVDGEGFVTETVYDASGNATQVIRYATAVAVGMPGSTTQPSRPAPSPSDRSTLRSFDALNRVVRETSPEGVVTQFSYDAAGNLVSTVRAAGTGEVRTILARYDVQGRLTGELTAEGAALLTGGQTQAQVDAIWAQYGTSHAYDAASRRIATTDALGNRTLFFYDADGALTHKVNALGEVQESRYDARGRLAAILSYAGRIATTGLTGGLASNAFTTALASIANAALDSRTTLTYTRDGRVASTTDALGTVSTSTYDAFGDEASRQLSGAAVNLLETYTVDRRGQRTGTLQSVGGTQLSTSTVYDAFGRTIRSTDANGNVREQAYDRLGRVVSWKDPAGGRRSATYDAFDRVLTQTDALGSVTRYAYDAAARSLRVTTAEGIVTTTFYTRHGQVERVVDANNQSTSYLYDRNGNLLRTTLPVGTTSSAYDAAGRVTETIDANGTRVAYAYDAAHRVLTRRVDPAGLNLTTTYQYDAKGQRVSVTDAMGVTSTVEYDRLGRVLKQTVDPAGLNLQTVSTYDARGNVLTVRSPGGTLTQYVYDALGRRTQERVDPAGLNLQRSWAYDRNGNVVSSTDPRGYVTRYAYDVNDRLVFTVDALGNVQQLAYDAAGRVVKTVTYAKPAAIGTLPPAPTAAQVGALVTPQPALDAVEHRVYDKDSRLVATVDGTGGVVRYVYDGNGNVVSRTAFASPLAIQAWTPGTLPVPGADSARDATLRTVYDGMNRAIYTIDGTGAVVANSYDNNGNLLRRTAYAAAVPAGTAATTSALSTAVALVANASRDATVSHTYDAAGRLTWTVDAVRAVTQRVYDRNGNVVRRVEYATALPQGGAASSVAASAGDRSTTMAYDAANRLVFEVDALRGVTEQAYDADGHVTRRTTYAAPIASVPTPGQSGTADAIRSLLAANAGADRSTRFGWDAAGRQVLVVDALGAVTETQYDGTGNVVATIAYAKTVDAAVLGANPTLAAMKLLVRATPSADRTSRTAYDAGGRAVYTVDALGAVRGSQYDGVGRLVRTVRYAVAVNPGTTGVDAIATALRPDPSRDPGEFFTYDAAGRLITAVDAHWNTESFAYDALGNKLTFTNKKGASWTYAYDAAGRLITETSPEVPFSPVPLPDGALVASAAENKRIVTRLAYDALGNLVQRTEASGLSGERTTRYEYDALGRQVRVIHPPVGIYDLAADALTTNGATYLAGRVERNVQLTSETFYDTLGNAVANRDVGNAVSQKVYDVLGRLVYEVDALGYVTGYTHDAFGDVTQLVRYGTQTALTGAGLTQSAQAASRAQVNTALAAAGFDHSRDRVLVSTYDRLGQLVEKTEPSAFFYDSSADAASQTGTAGRKTQNTYDAFGQLVKSRVLRNQKTDTWATTTRYYDRLGHEVAMVDAMGYLTERAFDTMGNLTSFTEYANAVAGAWTVDGYTKSATSPDDRTTVYTYDGLNRKTSERRVQVEISMRPDGTPDRATPVTSFGYDAVGNQTWVSDPLGKVTYTYYDALGRVVAIAAPPRSSTASGVSLTPLTTFLRDAYGNAVAVVEHARGTASATGERWEPPIADGADRWTISTFDSFGRATQVQDAAGSSTYFSYDAYGHVAKQWQGATGDDTVTRTAFQVHEYDPLGRLVKTHTPASTSVWQAGVGVTTVSQAQAGLVTAAIEYNAFGEITRKGTQGGWQEYFDYDNAGRLWRTNTGDGVDRIQLYDLQGNVTSEIRSGGKGGGDVDLRTFANAEAAANHPYTRRVDMQVDMLGRVTSKAEAVRQETQGGLSVQHQYTTATVLQRADGPYSQNLIALTWNSLAALGSGDIRITLEYTTPVYMLADHTTGGGTWRTFTTGVMEGDRWNAGGQLGWNNGLADWGVDKIYRIAVEKKDKYGNWQLILDQPPGHGRNSITVQVSPDPNAIVELYLHPASNTANPDYYYAGLVNFGMGARMDASGLAPGDYDYAIITWDPLRTDNRITTMGRFTVSLPPLNSITGLRYFQQNVPPGFITWPNPPPATTQVFRYRPNGSTGAWSTLEVTPPRTFDPLREVTSAVDTSALRGSYQYELLWTYAGQNAPGAHATGYFEYWGPTQAGVSVTTSPGSPAISTNEGIVIGGQTVSMDAGARSLRPVVSQKVDRWGNVVEITDPRNAAWKTTYRYNANNQVVQQVLPDAGQGAATTTIYYDAHWRQMAVRDANGRINWQFYDEGGNLEKEIQADWGEVRHQYNAFGDKVRTIDAMGKAVGYAYDKMSRVVSIDKGVASVWRADWTAATVVGTRMLTEVMRYDQLGRKLSQTNGNGETTLYAYDAAGNLIATTQPRGQVTRAAYDARGNKTSEHDANGSVASWSYNYFGQVLKHWDLGGREFTYSYDNARQLVWQGSPGGQSISYDYDAAGQVVNIRDWANGKTTTYVYDLSGRRLRERVDQGGITYQDNSLAYDTRGNLRVATDGHAVALMEYDQVGNRTRVWTHVGYDGVNGERAVSTDRYFRYDEMNRQIVVDAVDAAGNIGRQGHRVTYDKNGNRTSDTFWGQRIIAADGSSVGNFDQYGTGYYTNLFATYLSREDEVQETYRYDALNRLESVIRDGVQIDIRRYDAADRVVQSGPGTSLPVRYAELINQGLSPEQMNGKETRINHYDTNGWLVHQTVFKSDNTRKLDIGWGWTLSYYGQSWAGSRDAVGNANAYVVVNHEGGYMNKFTTTRFAKYDKYEAEVTTAQSTKLLPGSSTQRYDANGFLVGVEDATQPANNRWFVNDATGKALYANQGWRIQRQFIVDGEVLGLYGQGVDPMTPATGYNNVPNFRNVEDFDFGYSPIGANYPAPSPGAYIVRSGDTLQGIAQGAYGDSALWFRIAEANGLASSNDLRVGQALTIPNRVSTIHNNATTFKPYDPSRIEGDKTPSMAMPQPKKKSSWLKKLLMAVVAVAVAYLTGQWYLTNFGSGVSVVAATGEMTTVWTTTSLGAAGALGGAVGSIAGQAVGIATGELDRFDWKGVGLSAIGGGIAMGLGGVNGTGGVSSGPLTNPAIRAVVTSAATQAIGVATGLQDHFSWKSVAASGVGAFVGAGVAPEAGESFGGRLITALAAGAAAAVAKGGKVTVQQVAVDAFGNALGASLATASSEAPTTPSAVGSDDSLGDFITKNNNWAHVDVGPIPALVSGRTFSESIAERKAANNPHELPTFSREAHADAPSSEQLQAIQSYSGVPAAEAQRLLDSGYRVTTEGLRNMQALDNPEGRPTGFLPAIFGTGSAAGSGGIVGGGYQAVRPQGTGAPPPFIDPRTDMPTGAPGFAPADPSLTWGVSGKPIFELPSIDWTKLPPLLQAPKVLSDFLTYMVAGGSDRKTFEVTAPVEITGKSPREWARSYEAGVRGLYGQTEEQRYKVILDGKVRDGRADATTVIGGKEAAVEAKFVSDWERSPRNPANTRPWMDPQEQAAMFNQARRYSAAYEGGAIYHTNSVELAKHWSKVFADAGLNTRFLITPAQRK</sequence>
<comment type="caution">
    <text evidence="4">The sequence shown here is derived from an EMBL/GenBank/DDBJ whole genome shotgun (WGS) entry which is preliminary data.</text>
</comment>
<accession>A0A923MS84</accession>
<dbReference type="Proteomes" id="UP000608513">
    <property type="component" value="Unassembled WGS sequence"/>
</dbReference>
<dbReference type="RefSeq" id="WP_187076981.1">
    <property type="nucleotide sequence ID" value="NZ_JACORT010000006.1"/>
</dbReference>
<dbReference type="NCBIfam" id="TIGR01643">
    <property type="entry name" value="YD_repeat_2x"/>
    <property type="match status" value="19"/>
</dbReference>
<protein>
    <submittedName>
        <fullName evidence="4">LysM peptidoglycan-binding domain-containing protein</fullName>
    </submittedName>
</protein>
<keyword evidence="1" id="KW-0677">Repeat</keyword>
<reference evidence="4" key="1">
    <citation type="submission" date="2020-08" db="EMBL/GenBank/DDBJ databases">
        <title>Ramlibacter sp. USB13 16S ribosomal RNA gene genome sequencing and assembly.</title>
        <authorList>
            <person name="Kang M."/>
        </authorList>
    </citation>
    <scope>NUCLEOTIDE SEQUENCE</scope>
    <source>
        <strain evidence="4">USB13</strain>
    </source>
</reference>
<dbReference type="CDD" id="cd00118">
    <property type="entry name" value="LysM"/>
    <property type="match status" value="1"/>
</dbReference>
<evidence type="ECO:0000256" key="2">
    <source>
        <dbReference type="SAM" id="MobiDB-lite"/>
    </source>
</evidence>
<dbReference type="PANTHER" id="PTHR32305:SF15">
    <property type="entry name" value="PROTEIN RHSA-RELATED"/>
    <property type="match status" value="1"/>
</dbReference>
<dbReference type="Pfam" id="PF25023">
    <property type="entry name" value="TEN_YD-shell"/>
    <property type="match status" value="1"/>
</dbReference>
<dbReference type="InterPro" id="IPR036779">
    <property type="entry name" value="LysM_dom_sf"/>
</dbReference>
<evidence type="ECO:0000313" key="4">
    <source>
        <dbReference type="EMBL" id="MBC5784230.1"/>
    </source>
</evidence>
<organism evidence="4 5">
    <name type="scientific">Ramlibacter cellulosilyticus</name>
    <dbReference type="NCBI Taxonomy" id="2764187"/>
    <lineage>
        <taxon>Bacteria</taxon>
        <taxon>Pseudomonadati</taxon>
        <taxon>Pseudomonadota</taxon>
        <taxon>Betaproteobacteria</taxon>
        <taxon>Burkholderiales</taxon>
        <taxon>Comamonadaceae</taxon>
        <taxon>Ramlibacter</taxon>
    </lineage>
</organism>
<dbReference type="InterPro" id="IPR056823">
    <property type="entry name" value="TEN-like_YD-shell"/>
</dbReference>
<keyword evidence="5" id="KW-1185">Reference proteome</keyword>
<dbReference type="InterPro" id="IPR018392">
    <property type="entry name" value="LysM"/>
</dbReference>
<proteinExistence type="predicted"/>
<dbReference type="Gene3D" id="2.180.10.10">
    <property type="entry name" value="RHS repeat-associated core"/>
    <property type="match status" value="11"/>
</dbReference>
<dbReference type="Gene3D" id="3.10.350.10">
    <property type="entry name" value="LysM domain"/>
    <property type="match status" value="1"/>
</dbReference>
<dbReference type="InterPro" id="IPR006530">
    <property type="entry name" value="YD"/>
</dbReference>
<feature type="region of interest" description="Disordered" evidence="2">
    <location>
        <begin position="3710"/>
        <end position="3730"/>
    </location>
</feature>
<dbReference type="InterPro" id="IPR050708">
    <property type="entry name" value="T6SS_VgrG/RHS"/>
</dbReference>
<dbReference type="Pfam" id="PF01476">
    <property type="entry name" value="LysM"/>
    <property type="match status" value="1"/>
</dbReference>
<dbReference type="PANTHER" id="PTHR32305">
    <property type="match status" value="1"/>
</dbReference>
<dbReference type="InterPro" id="IPR031325">
    <property type="entry name" value="RHS_repeat"/>
</dbReference>